<evidence type="ECO:0000256" key="2">
    <source>
        <dbReference type="SAM" id="MobiDB-lite"/>
    </source>
</evidence>
<dbReference type="SUPFAM" id="SSF52058">
    <property type="entry name" value="L domain-like"/>
    <property type="match status" value="1"/>
</dbReference>
<name>A0A8J5HE81_ZINOF</name>
<keyword evidence="3" id="KW-0812">Transmembrane</keyword>
<dbReference type="AlphaFoldDB" id="A0A8J5HE81"/>
<dbReference type="PANTHER" id="PTHR45631:SF191">
    <property type="entry name" value="DI-GLUCOSE BINDING PROTEIN WITH LEUCINE-RICH REPEAT DOMAIN-CONTAINING PROTEIN"/>
    <property type="match status" value="1"/>
</dbReference>
<feature type="region of interest" description="Disordered" evidence="2">
    <location>
        <begin position="1"/>
        <end position="42"/>
    </location>
</feature>
<sequence>MAVPRTPKGNGHRAAGKSKKPDEAASSDAASPRKRTKSPGVRVVGNRIYDSQRGKTCHQVRGECRAGGGARELELSKMPWRLQLKRRPVTGGFSMPKQQLIYIGARRIVEQRGAEELRKEAAIPGEIPWGRQAADSNAEKDEKDESLLKRMNQRSQKRNENVSCLQDEEWFLKKDLLSLVEVDYPYNRRPDAIRTEPIFLEEACVYWKLAGCFSNLKLRQDFGSWNSERPKDKWFLYNEDEEKAVDRYISFSRSANGSTFAKYSYSCCGCAKFFIVFVEASIAADFGPSKQASLDVILPNSCVALNIDCGGTANFTSEFGRSWVADLYYSGGAAGLVAEPHRFQLPQERTLRFFPPVSYGKKNCYAVPLPNGRYYIRTFTVYDNYDSKLRSPSFDVSFEGTLVFTLHSPWPEAAARSGAYSDFIAAVPDGSATLCFYSIATDPPVIASLEIAAIHPLAYDAASTGTDLILINYGRLTAGSSLFGPGFSNDSDAFSRVWQPDAGYRNPNVSVKALSAGGHQIFGANQAPNYFPVKLYETAVTTVNLGDTLEFLLPVDTRLDYMLWFHFAEIDSGVNAAAQRVFDVFIGQEKVSSIDIYKEVGGFTAFKWSYIVRNLTSRPLSVKLVPVAAKPIICGLENYAMVPLDMVTVSSQVLAMQALKESLRVPDRMGWNGDPCAPSTWDTWEGVTCHLSENGQNLVVTQLDLGSQGLKGYISDKINLLTHLVNLNLSSNSLGGSLPTDFGLGSLVSLDLSSNQFTGSIPDTLGSSNLQIVLLNNNQLDGQVPEKVYSIGVHGGIIDLSGNKGLCGVPTLPACPLFWDKGGLSLAGKIAIGLSCVFIFILLLVIYIFCIRRGSSDYDFEFPQDLICEFQLDGYKLTLHQPLPLTKMFCIRLSAIAAKRNRYQRQKLMLVELEEASNSTSFPSSSNTH</sequence>
<dbReference type="FunFam" id="3.80.10.10:FF:000135">
    <property type="entry name" value="Putative LRR receptor-like serine/threonine-protein kinase"/>
    <property type="match status" value="1"/>
</dbReference>
<feature type="region of interest" description="Disordered" evidence="2">
    <location>
        <begin position="128"/>
        <end position="160"/>
    </location>
</feature>
<feature type="compositionally biased region" description="Basic and acidic residues" evidence="2">
    <location>
        <begin position="137"/>
        <end position="148"/>
    </location>
</feature>
<gene>
    <name evidence="5" type="ORF">ZIOFF_017012</name>
</gene>
<feature type="domain" description="Malectin-like" evidence="4">
    <location>
        <begin position="307"/>
        <end position="640"/>
    </location>
</feature>
<evidence type="ECO:0000313" key="5">
    <source>
        <dbReference type="EMBL" id="KAG6519983.1"/>
    </source>
</evidence>
<dbReference type="InterPro" id="IPR024788">
    <property type="entry name" value="Malectin-like_Carb-bd_dom"/>
</dbReference>
<comment type="caution">
    <text evidence="5">The sequence shown here is derived from an EMBL/GenBank/DDBJ whole genome shotgun (WGS) entry which is preliminary data.</text>
</comment>
<keyword evidence="3" id="KW-1133">Transmembrane helix</keyword>
<dbReference type="PANTHER" id="PTHR45631">
    <property type="entry name" value="OS07G0107800 PROTEIN-RELATED"/>
    <property type="match status" value="1"/>
</dbReference>
<dbReference type="InterPro" id="IPR032675">
    <property type="entry name" value="LRR_dom_sf"/>
</dbReference>
<accession>A0A8J5HE81</accession>
<dbReference type="Gene3D" id="2.60.120.430">
    <property type="entry name" value="Galactose-binding lectin"/>
    <property type="match status" value="2"/>
</dbReference>
<dbReference type="Gene3D" id="3.80.10.10">
    <property type="entry name" value="Ribonuclease Inhibitor"/>
    <property type="match status" value="1"/>
</dbReference>
<dbReference type="GO" id="GO:0016020">
    <property type="term" value="C:membrane"/>
    <property type="evidence" value="ECO:0007669"/>
    <property type="project" value="UniProtKB-SubCell"/>
</dbReference>
<evidence type="ECO:0000313" key="6">
    <source>
        <dbReference type="Proteomes" id="UP000734854"/>
    </source>
</evidence>
<comment type="subcellular location">
    <subcellularLocation>
        <location evidence="1">Membrane</location>
        <topology evidence="1">Single-pass membrane protein</topology>
    </subcellularLocation>
</comment>
<proteinExistence type="predicted"/>
<evidence type="ECO:0000256" key="1">
    <source>
        <dbReference type="ARBA" id="ARBA00004167"/>
    </source>
</evidence>
<keyword evidence="6" id="KW-1185">Reference proteome</keyword>
<evidence type="ECO:0000256" key="3">
    <source>
        <dbReference type="SAM" id="Phobius"/>
    </source>
</evidence>
<dbReference type="Pfam" id="PF00560">
    <property type="entry name" value="LRR_1"/>
    <property type="match status" value="2"/>
</dbReference>
<keyword evidence="3" id="KW-0472">Membrane</keyword>
<feature type="transmembrane region" description="Helical" evidence="3">
    <location>
        <begin position="830"/>
        <end position="850"/>
    </location>
</feature>
<dbReference type="InterPro" id="IPR001611">
    <property type="entry name" value="Leu-rich_rpt"/>
</dbReference>
<dbReference type="EMBL" id="JACMSC010000005">
    <property type="protein sequence ID" value="KAG6519983.1"/>
    <property type="molecule type" value="Genomic_DNA"/>
</dbReference>
<reference evidence="5 6" key="1">
    <citation type="submission" date="2020-08" db="EMBL/GenBank/DDBJ databases">
        <title>Plant Genome Project.</title>
        <authorList>
            <person name="Zhang R.-G."/>
        </authorList>
    </citation>
    <scope>NUCLEOTIDE SEQUENCE [LARGE SCALE GENOMIC DNA]</scope>
    <source>
        <tissue evidence="5">Rhizome</tissue>
    </source>
</reference>
<organism evidence="5 6">
    <name type="scientific">Zingiber officinale</name>
    <name type="common">Ginger</name>
    <name type="synonym">Amomum zingiber</name>
    <dbReference type="NCBI Taxonomy" id="94328"/>
    <lineage>
        <taxon>Eukaryota</taxon>
        <taxon>Viridiplantae</taxon>
        <taxon>Streptophyta</taxon>
        <taxon>Embryophyta</taxon>
        <taxon>Tracheophyta</taxon>
        <taxon>Spermatophyta</taxon>
        <taxon>Magnoliopsida</taxon>
        <taxon>Liliopsida</taxon>
        <taxon>Zingiberales</taxon>
        <taxon>Zingiberaceae</taxon>
        <taxon>Zingiber</taxon>
    </lineage>
</organism>
<protein>
    <recommendedName>
        <fullName evidence="4">Malectin-like domain-containing protein</fullName>
    </recommendedName>
</protein>
<evidence type="ECO:0000259" key="4">
    <source>
        <dbReference type="Pfam" id="PF12819"/>
    </source>
</evidence>
<dbReference type="Proteomes" id="UP000734854">
    <property type="component" value="Unassembled WGS sequence"/>
</dbReference>
<dbReference type="Pfam" id="PF12819">
    <property type="entry name" value="Malectin_like"/>
    <property type="match status" value="1"/>
</dbReference>